<dbReference type="Proteomes" id="UP000320762">
    <property type="component" value="Unassembled WGS sequence"/>
</dbReference>
<reference evidence="2 3" key="1">
    <citation type="journal article" date="2019" name="New Phytol.">
        <title>Comparative genomics reveals unique wood-decay strategies and fruiting body development in the Schizophyllaceae.</title>
        <authorList>
            <person name="Almasi E."/>
            <person name="Sahu N."/>
            <person name="Krizsan K."/>
            <person name="Balint B."/>
            <person name="Kovacs G.M."/>
            <person name="Kiss B."/>
            <person name="Cseklye J."/>
            <person name="Drula E."/>
            <person name="Henrissat B."/>
            <person name="Nagy I."/>
            <person name="Chovatia M."/>
            <person name="Adam C."/>
            <person name="LaButti K."/>
            <person name="Lipzen A."/>
            <person name="Riley R."/>
            <person name="Grigoriev I.V."/>
            <person name="Nagy L.G."/>
        </authorList>
    </citation>
    <scope>NUCLEOTIDE SEQUENCE [LARGE SCALE GENOMIC DNA]</scope>
    <source>
        <strain evidence="2 3">NL-1724</strain>
    </source>
</reference>
<dbReference type="PANTHER" id="PTHR43157">
    <property type="entry name" value="PHOSPHATIDYLINOSITOL-GLYCAN BIOSYNTHESIS CLASS F PROTEIN-RELATED"/>
    <property type="match status" value="1"/>
</dbReference>
<dbReference type="STRING" id="97359.A0A550CUD3"/>
<evidence type="ECO:0008006" key="4">
    <source>
        <dbReference type="Google" id="ProtNLM"/>
    </source>
</evidence>
<dbReference type="InterPro" id="IPR002347">
    <property type="entry name" value="SDR_fam"/>
</dbReference>
<sequence>MPAVDIAPPNTNYPPKPTIPSIRHEVPAVVFLLGPASYHAPVVREDLSGKTVIVVGANTGLGYESAKHFATMGASRVIMACRSKERGAAAVERLREETSTESAKLSIVDLTDMASMKSFAAELETRCERIDLLVLNAGALPKPKPEITKDGWETIIQVNVLGSSLLSLLLLPRLLETARKYHTMPRIVIVGSGVHYWAGALDKKTSNSPEILRALSDLTDGFVPPRRYQESKLLNLLFTRALNERLRPTHATIIVNRVDPGLAATELRRNANLPWTTRLLWDNMAVSAEVGSRELVWAALAGKEHAESMRGAWVARCTVREPSDYVLSEEGRIAQDRIWHEIVATGINFEPKIKDTVERHLLNL</sequence>
<keyword evidence="3" id="KW-1185">Reference proteome</keyword>
<organism evidence="2 3">
    <name type="scientific">Schizophyllum amplum</name>
    <dbReference type="NCBI Taxonomy" id="97359"/>
    <lineage>
        <taxon>Eukaryota</taxon>
        <taxon>Fungi</taxon>
        <taxon>Dikarya</taxon>
        <taxon>Basidiomycota</taxon>
        <taxon>Agaricomycotina</taxon>
        <taxon>Agaricomycetes</taxon>
        <taxon>Agaricomycetidae</taxon>
        <taxon>Agaricales</taxon>
        <taxon>Schizophyllaceae</taxon>
        <taxon>Schizophyllum</taxon>
    </lineage>
</organism>
<dbReference type="Pfam" id="PF00106">
    <property type="entry name" value="adh_short"/>
    <property type="match status" value="1"/>
</dbReference>
<dbReference type="SUPFAM" id="SSF51735">
    <property type="entry name" value="NAD(P)-binding Rossmann-fold domains"/>
    <property type="match status" value="1"/>
</dbReference>
<dbReference type="PANTHER" id="PTHR43157:SF31">
    <property type="entry name" value="PHOSPHATIDYLINOSITOL-GLYCAN BIOSYNTHESIS CLASS F PROTEIN"/>
    <property type="match status" value="1"/>
</dbReference>
<dbReference type="OrthoDB" id="542013at2759"/>
<dbReference type="InterPro" id="IPR036291">
    <property type="entry name" value="NAD(P)-bd_dom_sf"/>
</dbReference>
<evidence type="ECO:0000313" key="2">
    <source>
        <dbReference type="EMBL" id="TRM68397.1"/>
    </source>
</evidence>
<dbReference type="GO" id="GO:0016491">
    <property type="term" value="F:oxidoreductase activity"/>
    <property type="evidence" value="ECO:0007669"/>
    <property type="project" value="UniProtKB-KW"/>
</dbReference>
<proteinExistence type="predicted"/>
<dbReference type="PRINTS" id="PR00081">
    <property type="entry name" value="GDHRDH"/>
</dbReference>
<dbReference type="EMBL" id="VDMD01000002">
    <property type="protein sequence ID" value="TRM68397.1"/>
    <property type="molecule type" value="Genomic_DNA"/>
</dbReference>
<dbReference type="Gene3D" id="3.40.50.720">
    <property type="entry name" value="NAD(P)-binding Rossmann-like Domain"/>
    <property type="match status" value="1"/>
</dbReference>
<dbReference type="AlphaFoldDB" id="A0A550CUD3"/>
<comment type="caution">
    <text evidence="2">The sequence shown here is derived from an EMBL/GenBank/DDBJ whole genome shotgun (WGS) entry which is preliminary data.</text>
</comment>
<evidence type="ECO:0000256" key="1">
    <source>
        <dbReference type="ARBA" id="ARBA00023002"/>
    </source>
</evidence>
<protein>
    <recommendedName>
        <fullName evidence="4">Short-chain dehydrogenase</fullName>
    </recommendedName>
</protein>
<name>A0A550CUD3_9AGAR</name>
<keyword evidence="1" id="KW-0560">Oxidoreductase</keyword>
<accession>A0A550CUD3</accession>
<gene>
    <name evidence="2" type="ORF">BD626DRAFT_565239</name>
</gene>
<evidence type="ECO:0000313" key="3">
    <source>
        <dbReference type="Proteomes" id="UP000320762"/>
    </source>
</evidence>